<gene>
    <name evidence="2" type="ORF">L2716_10490</name>
</gene>
<evidence type="ECO:0000313" key="3">
    <source>
        <dbReference type="Proteomes" id="UP001649381"/>
    </source>
</evidence>
<keyword evidence="3" id="KW-1185">Reference proteome</keyword>
<dbReference type="Proteomes" id="UP001649381">
    <property type="component" value="Unassembled WGS sequence"/>
</dbReference>
<sequence>MEKSKTIYILALVLFGAFILFIRTSFASSYASTWDMVDFSLAIDQFDLFMMQPHFPGYPYFIFMGMLVNAGIDDPAQSLSIVNGVLMTTAIIPVFLYLGKRMEYWLAIIGALVVQSSTYIWIMSTQPMSEASAVALLLWFVWALDVSLRNPEKLRFSILASFLFSLVMGIRLSYFPLGIGLLIVWWIRWRKTRETSILILETGLFLLFQAIWINGLIVSAGGISSFLELSVAFTNGHFSEWGGSVATSNLSLLERFIQLTFVNFIWTGVLGESTVTGFLMLLLVCLIFSRKPAFEKSAYLIVLLMITYFIWALVGQNIEKPRHILPLVPLFMIIFINLAGSIKRSKWNSVVLTLTLVPLMMIQSIQGISHLKEIKTQTPASYQLTNYMSELDDRSVIFTWEEERVFDYLHAPFYYKKVYRYHLFKEEMNHFKNHRIFVTDRVLKGFKIQGVEVSTRFRKVKTFQSNHLVDPIYSTITLYEWDPTNKTP</sequence>
<keyword evidence="1" id="KW-1133">Transmembrane helix</keyword>
<feature type="transmembrane region" description="Helical" evidence="1">
    <location>
        <begin position="55"/>
        <end position="72"/>
    </location>
</feature>
<keyword evidence="1" id="KW-0472">Membrane</keyword>
<evidence type="ECO:0000256" key="1">
    <source>
        <dbReference type="SAM" id="Phobius"/>
    </source>
</evidence>
<protein>
    <submittedName>
        <fullName evidence="2">Nucleoporin-interacting protein</fullName>
    </submittedName>
</protein>
<accession>A0ABS9H223</accession>
<evidence type="ECO:0000313" key="2">
    <source>
        <dbReference type="EMBL" id="MCF6138151.1"/>
    </source>
</evidence>
<keyword evidence="1" id="KW-0812">Transmembrane</keyword>
<feature type="transmembrane region" description="Helical" evidence="1">
    <location>
        <begin position="198"/>
        <end position="223"/>
    </location>
</feature>
<feature type="transmembrane region" description="Helical" evidence="1">
    <location>
        <begin position="160"/>
        <end position="186"/>
    </location>
</feature>
<proteinExistence type="predicted"/>
<feature type="transmembrane region" description="Helical" evidence="1">
    <location>
        <begin position="79"/>
        <end position="98"/>
    </location>
</feature>
<dbReference type="RefSeq" id="WP_236334344.1">
    <property type="nucleotide sequence ID" value="NZ_JAKIJS010000001.1"/>
</dbReference>
<dbReference type="EMBL" id="JAKIJS010000001">
    <property type="protein sequence ID" value="MCF6138151.1"/>
    <property type="molecule type" value="Genomic_DNA"/>
</dbReference>
<reference evidence="2 3" key="1">
    <citation type="submission" date="2022-01" db="EMBL/GenBank/DDBJ databases">
        <title>Alkalihalobacillus sp. EGI L200015, a novel bacterium isolated from a salt lake sediment.</title>
        <authorList>
            <person name="Gao L."/>
            <person name="Fang B.-Z."/>
            <person name="Li W.-J."/>
        </authorList>
    </citation>
    <scope>NUCLEOTIDE SEQUENCE [LARGE SCALE GENOMIC DNA]</scope>
    <source>
        <strain evidence="2 3">KCTC 12718</strain>
    </source>
</reference>
<feature type="transmembrane region" description="Helical" evidence="1">
    <location>
        <begin position="324"/>
        <end position="342"/>
    </location>
</feature>
<name>A0ABS9H223_9BACL</name>
<feature type="transmembrane region" description="Helical" evidence="1">
    <location>
        <begin position="131"/>
        <end position="148"/>
    </location>
</feature>
<feature type="transmembrane region" description="Helical" evidence="1">
    <location>
        <begin position="264"/>
        <end position="286"/>
    </location>
</feature>
<feature type="transmembrane region" description="Helical" evidence="1">
    <location>
        <begin position="298"/>
        <end position="318"/>
    </location>
</feature>
<comment type="caution">
    <text evidence="2">The sequence shown here is derived from an EMBL/GenBank/DDBJ whole genome shotgun (WGS) entry which is preliminary data.</text>
</comment>
<feature type="transmembrane region" description="Helical" evidence="1">
    <location>
        <begin position="349"/>
        <end position="368"/>
    </location>
</feature>
<organism evidence="2 3">
    <name type="scientific">Pseudalkalibacillus berkeleyi</name>
    <dbReference type="NCBI Taxonomy" id="1069813"/>
    <lineage>
        <taxon>Bacteria</taxon>
        <taxon>Bacillati</taxon>
        <taxon>Bacillota</taxon>
        <taxon>Bacilli</taxon>
        <taxon>Bacillales</taxon>
        <taxon>Fictibacillaceae</taxon>
        <taxon>Pseudalkalibacillus</taxon>
    </lineage>
</organism>
<feature type="transmembrane region" description="Helical" evidence="1">
    <location>
        <begin position="104"/>
        <end position="122"/>
    </location>
</feature>